<sequence length="30" mass="3385">MVIRSYNVFAAEQVIGYPIEVPDTAGDNWE</sequence>
<accession>A0A381XSH2</accession>
<organism evidence="1">
    <name type="scientific">marine metagenome</name>
    <dbReference type="NCBI Taxonomy" id="408172"/>
    <lineage>
        <taxon>unclassified sequences</taxon>
        <taxon>metagenomes</taxon>
        <taxon>ecological metagenomes</taxon>
    </lineage>
</organism>
<name>A0A381XSH2_9ZZZZ</name>
<reference evidence="1" key="1">
    <citation type="submission" date="2018-05" db="EMBL/GenBank/DDBJ databases">
        <authorList>
            <person name="Lanie J.A."/>
            <person name="Ng W.-L."/>
            <person name="Kazmierczak K.M."/>
            <person name="Andrzejewski T.M."/>
            <person name="Davidsen T.M."/>
            <person name="Wayne K.J."/>
            <person name="Tettelin H."/>
            <person name="Glass J.I."/>
            <person name="Rusch D."/>
            <person name="Podicherti R."/>
            <person name="Tsui H.-C.T."/>
            <person name="Winkler M.E."/>
        </authorList>
    </citation>
    <scope>NUCLEOTIDE SEQUENCE</scope>
</reference>
<proteinExistence type="predicted"/>
<evidence type="ECO:0000313" key="1">
    <source>
        <dbReference type="EMBL" id="SVA67668.1"/>
    </source>
</evidence>
<gene>
    <name evidence="1" type="ORF">METZ01_LOCUS120522</name>
</gene>
<dbReference type="EMBL" id="UINC01016209">
    <property type="protein sequence ID" value="SVA67668.1"/>
    <property type="molecule type" value="Genomic_DNA"/>
</dbReference>
<protein>
    <submittedName>
        <fullName evidence="1">Uncharacterized protein</fullName>
    </submittedName>
</protein>
<dbReference type="AlphaFoldDB" id="A0A381XSH2"/>